<feature type="transmembrane region" description="Helical" evidence="5">
    <location>
        <begin position="270"/>
        <end position="292"/>
    </location>
</feature>
<keyword evidence="2 5" id="KW-0812">Transmembrane</keyword>
<feature type="domain" description="Major facilitator superfamily (MFS) profile" evidence="6">
    <location>
        <begin position="21"/>
        <end position="420"/>
    </location>
</feature>
<dbReference type="PANTHER" id="PTHR23528">
    <property type="match status" value="1"/>
</dbReference>
<evidence type="ECO:0000259" key="6">
    <source>
        <dbReference type="PROSITE" id="PS50850"/>
    </source>
</evidence>
<dbReference type="RefSeq" id="WP_086754810.1">
    <property type="nucleotide sequence ID" value="NZ_JAGJBZ010000002.1"/>
</dbReference>
<feature type="transmembrane region" description="Helical" evidence="5">
    <location>
        <begin position="397"/>
        <end position="416"/>
    </location>
</feature>
<keyword evidence="4 5" id="KW-0472">Membrane</keyword>
<dbReference type="SUPFAM" id="SSF103473">
    <property type="entry name" value="MFS general substrate transporter"/>
    <property type="match status" value="1"/>
</dbReference>
<dbReference type="Gene3D" id="1.20.1250.20">
    <property type="entry name" value="MFS general substrate transporter like domains"/>
    <property type="match status" value="2"/>
</dbReference>
<name>A0ABU4L5U6_9ACTN</name>
<keyword evidence="3 5" id="KW-1133">Transmembrane helix</keyword>
<dbReference type="PROSITE" id="PS50850">
    <property type="entry name" value="MFS"/>
    <property type="match status" value="1"/>
</dbReference>
<feature type="transmembrane region" description="Helical" evidence="5">
    <location>
        <begin position="238"/>
        <end position="258"/>
    </location>
</feature>
<feature type="transmembrane region" description="Helical" evidence="5">
    <location>
        <begin position="96"/>
        <end position="116"/>
    </location>
</feature>
<accession>A0ABU4L5U6</accession>
<comment type="caution">
    <text evidence="7">The sequence shown here is derived from an EMBL/GenBank/DDBJ whole genome shotgun (WGS) entry which is preliminary data.</text>
</comment>
<dbReference type="InterPro" id="IPR020846">
    <property type="entry name" value="MFS_dom"/>
</dbReference>
<sequence>MATRTPPPPVTSPVPARSVSNWYIAAIGIAQFGIFIAILAPVIVSMQLKAKELNPGDPASVVAVALSIGSIGAIVGNPLFGALSDRTRTRWGRRRPWLLGGTMFLLVGLAAVALSTNVLTLTLSWLLCQLASNAAFAALMASFADNVPESQRGRASSVLGLAQNVAVLAGIYAATLLVANLPLLFIVPGVAGVACVVVYVLVTPDRTPETPVESFSLMAVIRAFWTNPVKHPDFGLAWASRFMIVLAMFLFTTFRLFYMQDHLGLAEGRAVSAVATGVLLYTIALMASAALSGWLSDRLARRKVFVAGSTLLFGIGLVVLVYADTVAHFYIAEIIMGLAYGVYTAVDNALVIDVLPDPEKPGKDLGVLNIANSLPQSFAPALGALLLGLGGGDNYPALLWCAGIVALIGAAVIIPIRGVR</sequence>
<feature type="transmembrane region" description="Helical" evidence="5">
    <location>
        <begin position="367"/>
        <end position="391"/>
    </location>
</feature>
<evidence type="ECO:0000256" key="1">
    <source>
        <dbReference type="ARBA" id="ARBA00004651"/>
    </source>
</evidence>
<dbReference type="InterPro" id="IPR036259">
    <property type="entry name" value="MFS_trans_sf"/>
</dbReference>
<gene>
    <name evidence="7" type="ORF">PV517_17680</name>
</gene>
<feature type="transmembrane region" description="Helical" evidence="5">
    <location>
        <begin position="304"/>
        <end position="323"/>
    </location>
</feature>
<feature type="transmembrane region" description="Helical" evidence="5">
    <location>
        <begin position="156"/>
        <end position="177"/>
    </location>
</feature>
<evidence type="ECO:0000256" key="2">
    <source>
        <dbReference type="ARBA" id="ARBA00022692"/>
    </source>
</evidence>
<feature type="transmembrane region" description="Helical" evidence="5">
    <location>
        <begin position="122"/>
        <end position="144"/>
    </location>
</feature>
<evidence type="ECO:0000256" key="5">
    <source>
        <dbReference type="SAM" id="Phobius"/>
    </source>
</evidence>
<proteinExistence type="predicted"/>
<dbReference type="Pfam" id="PF07690">
    <property type="entry name" value="MFS_1"/>
    <property type="match status" value="1"/>
</dbReference>
<feature type="transmembrane region" description="Helical" evidence="5">
    <location>
        <begin position="21"/>
        <end position="44"/>
    </location>
</feature>
<organism evidence="7 8">
    <name type="scientific">Streptomyces griseiscabiei</name>
    <dbReference type="NCBI Taxonomy" id="2993540"/>
    <lineage>
        <taxon>Bacteria</taxon>
        <taxon>Bacillati</taxon>
        <taxon>Actinomycetota</taxon>
        <taxon>Actinomycetes</taxon>
        <taxon>Kitasatosporales</taxon>
        <taxon>Streptomycetaceae</taxon>
        <taxon>Streptomyces</taxon>
    </lineage>
</organism>
<feature type="transmembrane region" description="Helical" evidence="5">
    <location>
        <begin position="329"/>
        <end position="355"/>
    </location>
</feature>
<dbReference type="PANTHER" id="PTHR23528:SF1">
    <property type="entry name" value="MAJOR FACILITATOR SUPERFAMILY (MFS) PROFILE DOMAIN-CONTAINING PROTEIN"/>
    <property type="match status" value="1"/>
</dbReference>
<dbReference type="EMBL" id="JARAVY010000006">
    <property type="protein sequence ID" value="MDX2910524.1"/>
    <property type="molecule type" value="Genomic_DNA"/>
</dbReference>
<evidence type="ECO:0000313" key="7">
    <source>
        <dbReference type="EMBL" id="MDX2910524.1"/>
    </source>
</evidence>
<reference evidence="7 8" key="1">
    <citation type="journal article" date="2023" name="Microb. Genom.">
        <title>Mesoterricola silvestris gen. nov., sp. nov., Mesoterricola sediminis sp. nov., Geothrix oryzae sp. nov., Geothrix edaphica sp. nov., Geothrix rubra sp. nov., and Geothrix limicola sp. nov., six novel members of Acidobacteriota isolated from soils.</title>
        <authorList>
            <person name="Weisberg A.J."/>
            <person name="Pearce E."/>
            <person name="Kramer C.G."/>
            <person name="Chang J.H."/>
            <person name="Clarke C.R."/>
        </authorList>
    </citation>
    <scope>NUCLEOTIDE SEQUENCE [LARGE SCALE GENOMIC DNA]</scope>
    <source>
        <strain evidence="7 8">NRRL_B-2795</strain>
    </source>
</reference>
<protein>
    <submittedName>
        <fullName evidence="7">MFS transporter</fullName>
    </submittedName>
</protein>
<evidence type="ECO:0000256" key="3">
    <source>
        <dbReference type="ARBA" id="ARBA00022989"/>
    </source>
</evidence>
<comment type="subcellular location">
    <subcellularLocation>
        <location evidence="1">Cell membrane</location>
        <topology evidence="1">Multi-pass membrane protein</topology>
    </subcellularLocation>
</comment>
<evidence type="ECO:0000256" key="4">
    <source>
        <dbReference type="ARBA" id="ARBA00023136"/>
    </source>
</evidence>
<dbReference type="Proteomes" id="UP001271723">
    <property type="component" value="Unassembled WGS sequence"/>
</dbReference>
<dbReference type="InterPro" id="IPR011701">
    <property type="entry name" value="MFS"/>
</dbReference>
<feature type="transmembrane region" description="Helical" evidence="5">
    <location>
        <begin position="64"/>
        <end position="84"/>
    </location>
</feature>
<feature type="transmembrane region" description="Helical" evidence="5">
    <location>
        <begin position="183"/>
        <end position="202"/>
    </location>
</feature>
<keyword evidence="8" id="KW-1185">Reference proteome</keyword>
<evidence type="ECO:0000313" key="8">
    <source>
        <dbReference type="Proteomes" id="UP001271723"/>
    </source>
</evidence>